<name>A0A147KJT8_THECS</name>
<dbReference type="Pfam" id="PF01844">
    <property type="entry name" value="HNH"/>
    <property type="match status" value="1"/>
</dbReference>
<dbReference type="GO" id="GO:0003676">
    <property type="term" value="F:nucleic acid binding"/>
    <property type="evidence" value="ECO:0007669"/>
    <property type="project" value="InterPro"/>
</dbReference>
<dbReference type="Gene3D" id="1.10.30.50">
    <property type="match status" value="1"/>
</dbReference>
<sequence>MIRIRRAKLPEPLRHQLARKTEELRASEAGPGEARNEWKRAENVRRSVRELLATMATGIKRCMYCGDNQGDAIDHFEPIAQAPLRTFDWHNHFLACSHCNSHQKRDLFPRAANGTPLLIDPTAEDPYEHLRLLLSIGEYEALSEQGEATIKVFGLNRTVLTRGRAVAFITMRSLLRDRQRLVQEGNPTEAAEITESLRFQPFADVLSAMLRYRHLPGAAVVLGGPDVLEALDDPELDFWS</sequence>
<organism evidence="2 3">
    <name type="scientific">Thermobifida cellulosilytica TB100</name>
    <dbReference type="NCBI Taxonomy" id="665004"/>
    <lineage>
        <taxon>Bacteria</taxon>
        <taxon>Bacillati</taxon>
        <taxon>Actinomycetota</taxon>
        <taxon>Actinomycetes</taxon>
        <taxon>Streptosporangiales</taxon>
        <taxon>Nocardiopsidaceae</taxon>
        <taxon>Thermobifida</taxon>
    </lineage>
</organism>
<dbReference type="GO" id="GO:0008270">
    <property type="term" value="F:zinc ion binding"/>
    <property type="evidence" value="ECO:0007669"/>
    <property type="project" value="InterPro"/>
</dbReference>
<dbReference type="InterPro" id="IPR003615">
    <property type="entry name" value="HNH_nuc"/>
</dbReference>
<dbReference type="SMART" id="SM00507">
    <property type="entry name" value="HNHc"/>
    <property type="match status" value="1"/>
</dbReference>
<dbReference type="AlphaFoldDB" id="A0A147KJT8"/>
<proteinExistence type="predicted"/>
<evidence type="ECO:0000259" key="1">
    <source>
        <dbReference type="SMART" id="SM00507"/>
    </source>
</evidence>
<evidence type="ECO:0000313" key="2">
    <source>
        <dbReference type="EMBL" id="KUP97585.1"/>
    </source>
</evidence>
<comment type="caution">
    <text evidence="2">The sequence shown here is derived from an EMBL/GenBank/DDBJ whole genome shotgun (WGS) entry which is preliminary data.</text>
</comment>
<dbReference type="RefSeq" id="WP_232306553.1">
    <property type="nucleotide sequence ID" value="NZ_KQ950180.1"/>
</dbReference>
<dbReference type="GO" id="GO:0004519">
    <property type="term" value="F:endonuclease activity"/>
    <property type="evidence" value="ECO:0007669"/>
    <property type="project" value="InterPro"/>
</dbReference>
<dbReference type="PATRIC" id="fig|665004.4.peg.769"/>
<dbReference type="InterPro" id="IPR002711">
    <property type="entry name" value="HNH"/>
</dbReference>
<reference evidence="3" key="1">
    <citation type="journal article" date="2017" name="Acta Aliment.">
        <title>Plant polysaccharide degrading enzyme system of Thermpbifida cellulosilytica TB100 revealed by de novo genome project data.</title>
        <authorList>
            <person name="Toth A."/>
            <person name="Baka E."/>
            <person name="Luzics S."/>
            <person name="Bata-Vidacs I."/>
            <person name="Nagy I."/>
            <person name="Balint B."/>
            <person name="Herceg R."/>
            <person name="Olasz F."/>
            <person name="Wilk T."/>
            <person name="Nagy T."/>
            <person name="Kriszt B."/>
            <person name="Nagy I."/>
            <person name="Kukolya J."/>
        </authorList>
    </citation>
    <scope>NUCLEOTIDE SEQUENCE [LARGE SCALE GENOMIC DNA]</scope>
    <source>
        <strain evidence="3">TB100</strain>
    </source>
</reference>
<dbReference type="STRING" id="665004.AC529_05865"/>
<keyword evidence="3" id="KW-1185">Reference proteome</keyword>
<gene>
    <name evidence="2" type="ORF">AC529_05865</name>
</gene>
<accession>A0A147KJT8</accession>
<evidence type="ECO:0000313" key="3">
    <source>
        <dbReference type="Proteomes" id="UP000074382"/>
    </source>
</evidence>
<dbReference type="Proteomes" id="UP000074382">
    <property type="component" value="Unassembled WGS sequence"/>
</dbReference>
<protein>
    <recommendedName>
        <fullName evidence="1">HNH nuclease domain-containing protein</fullName>
    </recommendedName>
</protein>
<dbReference type="EMBL" id="LGEM01000022">
    <property type="protein sequence ID" value="KUP97585.1"/>
    <property type="molecule type" value="Genomic_DNA"/>
</dbReference>
<dbReference type="CDD" id="cd00085">
    <property type="entry name" value="HNHc"/>
    <property type="match status" value="1"/>
</dbReference>
<feature type="domain" description="HNH nuclease" evidence="1">
    <location>
        <begin position="47"/>
        <end position="101"/>
    </location>
</feature>